<reference evidence="2 3" key="1">
    <citation type="journal article" date="2023" name="Arcadia Sci">
        <title>De novo assembly of a long-read Amblyomma americanum tick genome.</title>
        <authorList>
            <person name="Chou S."/>
            <person name="Poskanzer K.E."/>
            <person name="Rollins M."/>
            <person name="Thuy-Boun P.S."/>
        </authorList>
    </citation>
    <scope>NUCLEOTIDE SEQUENCE [LARGE SCALE GENOMIC DNA]</scope>
    <source>
        <strain evidence="2">F_SG_1</strain>
        <tissue evidence="2">Salivary glands</tissue>
    </source>
</reference>
<name>A0AAQ4EVC1_AMBAM</name>
<keyword evidence="3" id="KW-1185">Reference proteome</keyword>
<dbReference type="AlphaFoldDB" id="A0AAQ4EVC1"/>
<comment type="caution">
    <text evidence="2">The sequence shown here is derived from an EMBL/GenBank/DDBJ whole genome shotgun (WGS) entry which is preliminary data.</text>
</comment>
<protein>
    <submittedName>
        <fullName evidence="2">Uncharacterized protein</fullName>
    </submittedName>
</protein>
<evidence type="ECO:0000256" key="1">
    <source>
        <dbReference type="SAM" id="MobiDB-lite"/>
    </source>
</evidence>
<organism evidence="2 3">
    <name type="scientific">Amblyomma americanum</name>
    <name type="common">Lone star tick</name>
    <dbReference type="NCBI Taxonomy" id="6943"/>
    <lineage>
        <taxon>Eukaryota</taxon>
        <taxon>Metazoa</taxon>
        <taxon>Ecdysozoa</taxon>
        <taxon>Arthropoda</taxon>
        <taxon>Chelicerata</taxon>
        <taxon>Arachnida</taxon>
        <taxon>Acari</taxon>
        <taxon>Parasitiformes</taxon>
        <taxon>Ixodida</taxon>
        <taxon>Ixodoidea</taxon>
        <taxon>Ixodidae</taxon>
        <taxon>Amblyomminae</taxon>
        <taxon>Amblyomma</taxon>
    </lineage>
</organism>
<dbReference type="Proteomes" id="UP001321473">
    <property type="component" value="Unassembled WGS sequence"/>
</dbReference>
<sequence>MPQSPGPSKPRAASLPERRYRSSNTGMLNKIGVTPLVTPTKPIVIKHTASRRHWDIDAVSCCPPNHRRRFVRAHACELPAAITTWCKELLPSPVPLRGHQRLEAAHRGLDSPNSCRAFVSSRRAPP</sequence>
<feature type="region of interest" description="Disordered" evidence="1">
    <location>
        <begin position="1"/>
        <end position="33"/>
    </location>
</feature>
<evidence type="ECO:0000313" key="3">
    <source>
        <dbReference type="Proteomes" id="UP001321473"/>
    </source>
</evidence>
<gene>
    <name evidence="2" type="ORF">V5799_019939</name>
</gene>
<dbReference type="EMBL" id="JARKHS020010455">
    <property type="protein sequence ID" value="KAK8778729.1"/>
    <property type="molecule type" value="Genomic_DNA"/>
</dbReference>
<accession>A0AAQ4EVC1</accession>
<proteinExistence type="predicted"/>
<evidence type="ECO:0000313" key="2">
    <source>
        <dbReference type="EMBL" id="KAK8778729.1"/>
    </source>
</evidence>